<dbReference type="FunFam" id="3.30.1330.40:FF:000001">
    <property type="entry name" value="L-PSP family endoribonuclease"/>
    <property type="match status" value="1"/>
</dbReference>
<dbReference type="InterPro" id="IPR019897">
    <property type="entry name" value="RidA_CS"/>
</dbReference>
<keyword evidence="2" id="KW-0560">Oxidoreductase</keyword>
<proteinExistence type="inferred from homology"/>
<dbReference type="Pfam" id="PF01042">
    <property type="entry name" value="Ribonuc_L-PSP"/>
    <property type="match status" value="1"/>
</dbReference>
<comment type="caution">
    <text evidence="2">The sequence shown here is derived from an EMBL/GenBank/DDBJ whole genome shotgun (WGS) entry which is preliminary data.</text>
</comment>
<dbReference type="EMBL" id="VSSQ01000004">
    <property type="protein sequence ID" value="MPL57133.1"/>
    <property type="molecule type" value="Genomic_DNA"/>
</dbReference>
<dbReference type="PANTHER" id="PTHR11803:SF39">
    <property type="entry name" value="2-IMINOBUTANOATE_2-IMINOPROPANOATE DEAMINASE"/>
    <property type="match status" value="1"/>
</dbReference>
<dbReference type="PROSITE" id="PS01094">
    <property type="entry name" value="UPF0076"/>
    <property type="match status" value="1"/>
</dbReference>
<name>A0A644SR82_9ZZZZ</name>
<dbReference type="EC" id="1.-.-.-" evidence="2"/>
<protein>
    <submittedName>
        <fullName evidence="2">Putative aminoacrylate peracid reductase RutC</fullName>
        <ecNumber evidence="2">1.-.-.-</ecNumber>
    </submittedName>
</protein>
<dbReference type="GO" id="GO:0016491">
    <property type="term" value="F:oxidoreductase activity"/>
    <property type="evidence" value="ECO:0007669"/>
    <property type="project" value="UniProtKB-KW"/>
</dbReference>
<dbReference type="InterPro" id="IPR006056">
    <property type="entry name" value="RidA"/>
</dbReference>
<accession>A0A644SR82</accession>
<evidence type="ECO:0000256" key="1">
    <source>
        <dbReference type="ARBA" id="ARBA00010552"/>
    </source>
</evidence>
<dbReference type="NCBIfam" id="TIGR00004">
    <property type="entry name" value="Rid family detoxifying hydrolase"/>
    <property type="match status" value="1"/>
</dbReference>
<dbReference type="CDD" id="cd00448">
    <property type="entry name" value="YjgF_YER057c_UK114_family"/>
    <property type="match status" value="1"/>
</dbReference>
<dbReference type="InterPro" id="IPR006175">
    <property type="entry name" value="YjgF/YER057c/UK114"/>
</dbReference>
<dbReference type="Gene3D" id="3.30.1330.40">
    <property type="entry name" value="RutC-like"/>
    <property type="match status" value="1"/>
</dbReference>
<dbReference type="GO" id="GO:0019239">
    <property type="term" value="F:deaminase activity"/>
    <property type="evidence" value="ECO:0007669"/>
    <property type="project" value="TreeGrafter"/>
</dbReference>
<reference evidence="2" key="1">
    <citation type="submission" date="2019-08" db="EMBL/GenBank/DDBJ databases">
        <authorList>
            <person name="Kucharzyk K."/>
            <person name="Murdoch R.W."/>
            <person name="Higgins S."/>
            <person name="Loffler F."/>
        </authorList>
    </citation>
    <scope>NUCLEOTIDE SEQUENCE</scope>
</reference>
<sequence length="172" mass="18188">MTLARGCAKLSAAVRRWQVTHHWLTLQQADGVVPSPLTSNLEEGSAMSKEVISTSKAPGAVGPYSQGIKTGNMFFFSGQIPIDPAIGKLVEGDVSAQAEQACKNVMALLESQGLTAANVVKTTVFITDMGNFAAVNEVYKKYFTAPCPARSCVEVSKLPLGAQVEIEAIATL</sequence>
<gene>
    <name evidence="2" type="primary">rutC_1</name>
    <name evidence="2" type="ORF">SDC9_02631</name>
</gene>
<organism evidence="2">
    <name type="scientific">bioreactor metagenome</name>
    <dbReference type="NCBI Taxonomy" id="1076179"/>
    <lineage>
        <taxon>unclassified sequences</taxon>
        <taxon>metagenomes</taxon>
        <taxon>ecological metagenomes</taxon>
    </lineage>
</organism>
<evidence type="ECO:0000313" key="2">
    <source>
        <dbReference type="EMBL" id="MPL57133.1"/>
    </source>
</evidence>
<dbReference type="SUPFAM" id="SSF55298">
    <property type="entry name" value="YjgF-like"/>
    <property type="match status" value="1"/>
</dbReference>
<dbReference type="AlphaFoldDB" id="A0A644SR82"/>
<dbReference type="GO" id="GO:0005829">
    <property type="term" value="C:cytosol"/>
    <property type="evidence" value="ECO:0007669"/>
    <property type="project" value="TreeGrafter"/>
</dbReference>
<dbReference type="InterPro" id="IPR035959">
    <property type="entry name" value="RutC-like_sf"/>
</dbReference>
<dbReference type="PANTHER" id="PTHR11803">
    <property type="entry name" value="2-IMINOBUTANOATE/2-IMINOPROPANOATE DEAMINASE RIDA"/>
    <property type="match status" value="1"/>
</dbReference>
<comment type="similarity">
    <text evidence="1">Belongs to the RutC family.</text>
</comment>